<evidence type="ECO:0000256" key="9">
    <source>
        <dbReference type="PIRSR" id="PIRSR001434-2"/>
    </source>
</evidence>
<dbReference type="CDD" id="cd00614">
    <property type="entry name" value="CGS_like"/>
    <property type="match status" value="1"/>
</dbReference>
<protein>
    <recommendedName>
        <fullName evidence="5">homocysteine desulfhydrase</fullName>
        <ecNumber evidence="5">4.4.1.2</ecNumber>
    </recommendedName>
    <alternativeName>
        <fullName evidence="6">Homocysteine desulfhydrase</fullName>
    </alternativeName>
</protein>
<comment type="catalytic activity">
    <reaction evidence="7">
        <text>L-homocysteine + H2O = 2-oxobutanoate + hydrogen sulfide + NH4(+) + H(+)</text>
        <dbReference type="Rhea" id="RHEA:14501"/>
        <dbReference type="ChEBI" id="CHEBI:15377"/>
        <dbReference type="ChEBI" id="CHEBI:15378"/>
        <dbReference type="ChEBI" id="CHEBI:16763"/>
        <dbReference type="ChEBI" id="CHEBI:28938"/>
        <dbReference type="ChEBI" id="CHEBI:29919"/>
        <dbReference type="ChEBI" id="CHEBI:58199"/>
        <dbReference type="EC" id="4.4.1.2"/>
    </reaction>
    <physiologicalReaction direction="left-to-right" evidence="7">
        <dbReference type="Rhea" id="RHEA:14502"/>
    </physiologicalReaction>
</comment>
<evidence type="ECO:0000256" key="1">
    <source>
        <dbReference type="ARBA" id="ARBA00001933"/>
    </source>
</evidence>
<dbReference type="PIRSF" id="PIRSF001434">
    <property type="entry name" value="CGS"/>
    <property type="match status" value="1"/>
</dbReference>
<comment type="cofactor">
    <cofactor evidence="1 10">
        <name>pyridoxal 5'-phosphate</name>
        <dbReference type="ChEBI" id="CHEBI:597326"/>
    </cofactor>
</comment>
<dbReference type="GO" id="GO:0071269">
    <property type="term" value="P:L-homocysteine biosynthetic process"/>
    <property type="evidence" value="ECO:0007669"/>
    <property type="project" value="TreeGrafter"/>
</dbReference>
<comment type="caution">
    <text evidence="11">The sequence shown here is derived from an EMBL/GenBank/DDBJ whole genome shotgun (WGS) entry which is preliminary data.</text>
</comment>
<dbReference type="InterPro" id="IPR015424">
    <property type="entry name" value="PyrdxlP-dep_Trfase"/>
</dbReference>
<dbReference type="InterPro" id="IPR000277">
    <property type="entry name" value="Cys/Met-Metab_PyrdxlP-dep_enz"/>
</dbReference>
<evidence type="ECO:0000256" key="4">
    <source>
        <dbReference type="ARBA" id="ARBA00022898"/>
    </source>
</evidence>
<dbReference type="Pfam" id="PF01053">
    <property type="entry name" value="Cys_Met_Meta_PP"/>
    <property type="match status" value="1"/>
</dbReference>
<dbReference type="InterPro" id="IPR015421">
    <property type="entry name" value="PyrdxlP-dep_Trfase_major"/>
</dbReference>
<comment type="similarity">
    <text evidence="2 10">Belongs to the trans-sulfuration enzymes family.</text>
</comment>
<comment type="catalytic activity">
    <reaction evidence="8">
        <text>L-methionine + H2O = methanethiol + 2-oxobutanoate + NH4(+)</text>
        <dbReference type="Rhea" id="RHEA:23800"/>
        <dbReference type="ChEBI" id="CHEBI:15377"/>
        <dbReference type="ChEBI" id="CHEBI:16007"/>
        <dbReference type="ChEBI" id="CHEBI:16763"/>
        <dbReference type="ChEBI" id="CHEBI:28938"/>
        <dbReference type="ChEBI" id="CHEBI:57844"/>
        <dbReference type="EC" id="4.4.1.11"/>
    </reaction>
    <physiologicalReaction direction="left-to-right" evidence="8">
        <dbReference type="Rhea" id="RHEA:23801"/>
    </physiologicalReaction>
</comment>
<keyword evidence="4 9" id="KW-0663">Pyridoxal phosphate</keyword>
<dbReference type="Gene3D" id="3.40.640.10">
    <property type="entry name" value="Type I PLP-dependent aspartate aminotransferase-like (Major domain)"/>
    <property type="match status" value="1"/>
</dbReference>
<dbReference type="AlphaFoldDB" id="A0A919P2M6"/>
<dbReference type="Proteomes" id="UP000632740">
    <property type="component" value="Unassembled WGS sequence"/>
</dbReference>
<dbReference type="GO" id="GO:0018826">
    <property type="term" value="F:methionine gamma-lyase activity"/>
    <property type="evidence" value="ECO:0007669"/>
    <property type="project" value="UniProtKB-EC"/>
</dbReference>
<dbReference type="SUPFAM" id="SSF53383">
    <property type="entry name" value="PLP-dependent transferases"/>
    <property type="match status" value="1"/>
</dbReference>
<dbReference type="InterPro" id="IPR015422">
    <property type="entry name" value="PyrdxlP-dep_Trfase_small"/>
</dbReference>
<dbReference type="GO" id="GO:0030170">
    <property type="term" value="F:pyridoxal phosphate binding"/>
    <property type="evidence" value="ECO:0007669"/>
    <property type="project" value="InterPro"/>
</dbReference>
<evidence type="ECO:0000256" key="10">
    <source>
        <dbReference type="RuleBase" id="RU362118"/>
    </source>
</evidence>
<dbReference type="GO" id="GO:0004124">
    <property type="term" value="F:cysteine synthase activity"/>
    <property type="evidence" value="ECO:0007669"/>
    <property type="project" value="TreeGrafter"/>
</dbReference>
<dbReference type="GO" id="GO:0019346">
    <property type="term" value="P:transsulfuration"/>
    <property type="evidence" value="ECO:0007669"/>
    <property type="project" value="InterPro"/>
</dbReference>
<keyword evidence="12" id="KW-1185">Reference proteome</keyword>
<dbReference type="InterPro" id="IPR006235">
    <property type="entry name" value="OAc-hSer/O-AcSer_sulfhydrylase"/>
</dbReference>
<proteinExistence type="inferred from homology"/>
<evidence type="ECO:0000256" key="3">
    <source>
        <dbReference type="ARBA" id="ARBA00022679"/>
    </source>
</evidence>
<dbReference type="GO" id="GO:0003961">
    <property type="term" value="F:O-acetylhomoserine aminocarboxypropyltransferase activity"/>
    <property type="evidence" value="ECO:0007669"/>
    <property type="project" value="TreeGrafter"/>
</dbReference>
<evidence type="ECO:0000256" key="2">
    <source>
        <dbReference type="ARBA" id="ARBA00009077"/>
    </source>
</evidence>
<evidence type="ECO:0000256" key="5">
    <source>
        <dbReference type="ARBA" id="ARBA00047175"/>
    </source>
</evidence>
<dbReference type="EMBL" id="BONK01000002">
    <property type="protein sequence ID" value="GIG19979.1"/>
    <property type="molecule type" value="Genomic_DNA"/>
</dbReference>
<dbReference type="PANTHER" id="PTHR43797:SF2">
    <property type="entry name" value="HOMOCYSTEINE_CYSTEINE SYNTHASE"/>
    <property type="match status" value="1"/>
</dbReference>
<gene>
    <name evidence="11" type="ORF">Cch01nite_07030</name>
</gene>
<evidence type="ECO:0000313" key="12">
    <source>
        <dbReference type="Proteomes" id="UP000632740"/>
    </source>
</evidence>
<name>A0A919P2M6_9CELL</name>
<sequence length="465" mass="49761">MTLNLDETATETVAGPRTLGFTTVQVHGADTTDLGYGARINPVYLSAGFVFEDFDQARDRFAGDDPGYVYSRINNPTNAAVERLVAELEGGAAATLVGSGQAAVTVAVLGIVQAGDHVLSAPSIYEGTRALFRHNLARFGVEVEFVDEPNDPEDWRRRVRPNTRLFYGEVIPNPKNDLIDLAAIAQVAHEHGSPFVVDATLATPYLVRPVDHGVDVVVHSTSKFLAGHGNAIGGVVIDAGRFDWAAHTDRYPHLAAPASGPGTPSFVEKFGGLAAFAYSRGAVASRLGPSLSPFNAFLLQQGLETLSLRVQRHSDNALTVARWLEQQPEVSSVDYAGLESHPQHDLAVRYLPRGAGSVFAFTLADGLDAARTVIDAVEIFTRMTHVGDVRSLILHPPTTTHSKLPAAERERAGIHPGLIRLSVGIEDVDDLLADLDRAFRVLRGERPPSLLARGGTAATTPAEGL</sequence>
<dbReference type="FunFam" id="3.40.640.10:FF:000046">
    <property type="entry name" value="Cystathionine gamma-lyase"/>
    <property type="match status" value="1"/>
</dbReference>
<evidence type="ECO:0000313" key="11">
    <source>
        <dbReference type="EMBL" id="GIG19979.1"/>
    </source>
</evidence>
<dbReference type="EC" id="4.4.1.2" evidence="5"/>
<evidence type="ECO:0000256" key="6">
    <source>
        <dbReference type="ARBA" id="ARBA00047199"/>
    </source>
</evidence>
<dbReference type="GO" id="GO:0006535">
    <property type="term" value="P:cysteine biosynthetic process from serine"/>
    <property type="evidence" value="ECO:0007669"/>
    <property type="project" value="TreeGrafter"/>
</dbReference>
<accession>A0A919P2M6</accession>
<dbReference type="Gene3D" id="3.90.1150.10">
    <property type="entry name" value="Aspartate Aminotransferase, domain 1"/>
    <property type="match status" value="1"/>
</dbReference>
<keyword evidence="3" id="KW-0808">Transferase</keyword>
<evidence type="ECO:0000256" key="8">
    <source>
        <dbReference type="ARBA" id="ARBA00052699"/>
    </source>
</evidence>
<dbReference type="GO" id="GO:0005737">
    <property type="term" value="C:cytoplasm"/>
    <property type="evidence" value="ECO:0007669"/>
    <property type="project" value="TreeGrafter"/>
</dbReference>
<dbReference type="GO" id="GO:0047982">
    <property type="term" value="F:homocysteine desulfhydrase activity"/>
    <property type="evidence" value="ECO:0007669"/>
    <property type="project" value="UniProtKB-EC"/>
</dbReference>
<organism evidence="11 12">
    <name type="scientific">Cellulomonas chitinilytica</name>
    <dbReference type="NCBI Taxonomy" id="398759"/>
    <lineage>
        <taxon>Bacteria</taxon>
        <taxon>Bacillati</taxon>
        <taxon>Actinomycetota</taxon>
        <taxon>Actinomycetes</taxon>
        <taxon>Micrococcales</taxon>
        <taxon>Cellulomonadaceae</taxon>
        <taxon>Cellulomonas</taxon>
    </lineage>
</organism>
<reference evidence="11" key="1">
    <citation type="submission" date="2021-01" db="EMBL/GenBank/DDBJ databases">
        <title>Whole genome shotgun sequence of Cellulomonas chitinilytica NBRC 110799.</title>
        <authorList>
            <person name="Komaki H."/>
            <person name="Tamura T."/>
        </authorList>
    </citation>
    <scope>NUCLEOTIDE SEQUENCE</scope>
    <source>
        <strain evidence="11">NBRC 110799</strain>
    </source>
</reference>
<dbReference type="NCBIfam" id="TIGR01326">
    <property type="entry name" value="OAH_OAS_sulfhy"/>
    <property type="match status" value="1"/>
</dbReference>
<feature type="modified residue" description="N6-(pyridoxal phosphate)lysine" evidence="9">
    <location>
        <position position="223"/>
    </location>
</feature>
<evidence type="ECO:0000256" key="7">
    <source>
        <dbReference type="ARBA" id="ARBA00048780"/>
    </source>
</evidence>
<dbReference type="RefSeq" id="WP_203748653.1">
    <property type="nucleotide sequence ID" value="NZ_BONK01000002.1"/>
</dbReference>
<dbReference type="PANTHER" id="PTHR43797">
    <property type="entry name" value="HOMOCYSTEINE/CYSTEINE SYNTHASE"/>
    <property type="match status" value="1"/>
</dbReference>